<name>A0ABQ1H240_9SPHN</name>
<dbReference type="Pfam" id="PF16220">
    <property type="entry name" value="DUF4880"/>
    <property type="match status" value="1"/>
</dbReference>
<evidence type="ECO:0000313" key="5">
    <source>
        <dbReference type="Proteomes" id="UP000618591"/>
    </source>
</evidence>
<dbReference type="RefSeq" id="WP_188448588.1">
    <property type="nucleotide sequence ID" value="NZ_BMDW01000019.1"/>
</dbReference>
<dbReference type="PANTHER" id="PTHR30273">
    <property type="entry name" value="PERIPLASMIC SIGNAL SENSOR AND SIGMA FACTOR ACTIVATOR FECR-RELATED"/>
    <property type="match status" value="1"/>
</dbReference>
<dbReference type="InterPro" id="IPR006860">
    <property type="entry name" value="FecR"/>
</dbReference>
<keyword evidence="1" id="KW-0812">Transmembrane</keyword>
<reference evidence="5" key="1">
    <citation type="journal article" date="2019" name="Int. J. Syst. Evol. Microbiol.">
        <title>The Global Catalogue of Microorganisms (GCM) 10K type strain sequencing project: providing services to taxonomists for standard genome sequencing and annotation.</title>
        <authorList>
            <consortium name="The Broad Institute Genomics Platform"/>
            <consortium name="The Broad Institute Genome Sequencing Center for Infectious Disease"/>
            <person name="Wu L."/>
            <person name="Ma J."/>
        </authorList>
    </citation>
    <scope>NUCLEOTIDE SEQUENCE [LARGE SCALE GENOMIC DNA]</scope>
    <source>
        <strain evidence="5">CGMCC 1.10106</strain>
    </source>
</reference>
<dbReference type="InterPro" id="IPR012373">
    <property type="entry name" value="Ferrdict_sens_TM"/>
</dbReference>
<keyword evidence="5" id="KW-1185">Reference proteome</keyword>
<dbReference type="InterPro" id="IPR032623">
    <property type="entry name" value="FecR_N"/>
</dbReference>
<accession>A0ABQ1H240</accession>
<evidence type="ECO:0000259" key="2">
    <source>
        <dbReference type="Pfam" id="PF04773"/>
    </source>
</evidence>
<proteinExistence type="predicted"/>
<dbReference type="EMBL" id="BMDW01000019">
    <property type="protein sequence ID" value="GGA56106.1"/>
    <property type="molecule type" value="Genomic_DNA"/>
</dbReference>
<evidence type="ECO:0000259" key="3">
    <source>
        <dbReference type="Pfam" id="PF16220"/>
    </source>
</evidence>
<dbReference type="PIRSF" id="PIRSF018266">
    <property type="entry name" value="FecR"/>
    <property type="match status" value="1"/>
</dbReference>
<dbReference type="PANTHER" id="PTHR30273:SF2">
    <property type="entry name" value="PROTEIN FECR"/>
    <property type="match status" value="1"/>
</dbReference>
<feature type="domain" description="FecR protein" evidence="2">
    <location>
        <begin position="121"/>
        <end position="210"/>
    </location>
</feature>
<organism evidence="4 5">
    <name type="scientific">Sphingomonas psychrolutea</name>
    <dbReference type="NCBI Taxonomy" id="1259676"/>
    <lineage>
        <taxon>Bacteria</taxon>
        <taxon>Pseudomonadati</taxon>
        <taxon>Pseudomonadota</taxon>
        <taxon>Alphaproteobacteria</taxon>
        <taxon>Sphingomonadales</taxon>
        <taxon>Sphingomonadaceae</taxon>
        <taxon>Sphingomonas</taxon>
    </lineage>
</organism>
<sequence>MAHDAADIVDRAIDWHLRQATMDEAEWHTFVAWLEADPAHAQAFDAVALDVSMLAEHPELYPAPATPVARQPRFPQKPAPSSRRVWAWVGSGAAVAAAASLTLMLMLVPTGLTGGNASYAVETKPGQRRDIALIDGTRIELNGATRLLLDRSNPRVATLESGEATFHVRHDPRDPFTVHSGRLTVQDLGTVFNVARDGARLDVQVAEGSVLFQPKRDAVTLHAGAAITAREDLGHIAVTKIDVAKVGLWRERAVSFLGEPFGRVSTAVQRIDGATLFIDPGLSQRPFTGMVRLSGKVAQDVPHLAALVGAEWHHDGERWVISPR</sequence>
<evidence type="ECO:0008006" key="6">
    <source>
        <dbReference type="Google" id="ProtNLM"/>
    </source>
</evidence>
<feature type="domain" description="FecR N-terminal" evidence="3">
    <location>
        <begin position="10"/>
        <end position="47"/>
    </location>
</feature>
<protein>
    <recommendedName>
        <fullName evidence="6">FecR family protein</fullName>
    </recommendedName>
</protein>
<evidence type="ECO:0000256" key="1">
    <source>
        <dbReference type="SAM" id="Phobius"/>
    </source>
</evidence>
<feature type="transmembrane region" description="Helical" evidence="1">
    <location>
        <begin position="85"/>
        <end position="108"/>
    </location>
</feature>
<dbReference type="Proteomes" id="UP000618591">
    <property type="component" value="Unassembled WGS sequence"/>
</dbReference>
<dbReference type="Pfam" id="PF04773">
    <property type="entry name" value="FecR"/>
    <property type="match status" value="1"/>
</dbReference>
<comment type="caution">
    <text evidence="4">The sequence shown here is derived from an EMBL/GenBank/DDBJ whole genome shotgun (WGS) entry which is preliminary data.</text>
</comment>
<gene>
    <name evidence="4" type="ORF">GCM10011395_28190</name>
</gene>
<keyword evidence="1" id="KW-0472">Membrane</keyword>
<keyword evidence="1" id="KW-1133">Transmembrane helix</keyword>
<dbReference type="Gene3D" id="2.60.120.1440">
    <property type="match status" value="1"/>
</dbReference>
<evidence type="ECO:0000313" key="4">
    <source>
        <dbReference type="EMBL" id="GGA56106.1"/>
    </source>
</evidence>